<accession>T1CQW5</accession>
<dbReference type="InterPro" id="IPR003695">
    <property type="entry name" value="Ppx_GppA_N"/>
</dbReference>
<reference evidence="2" key="2">
    <citation type="journal article" date="2014" name="ISME J.">
        <title>Microbial stratification in low pH oxic and suboxic macroscopic growths along an acid mine drainage.</title>
        <authorList>
            <person name="Mendez-Garcia C."/>
            <person name="Mesa V."/>
            <person name="Sprenger R.R."/>
            <person name="Richter M."/>
            <person name="Diez M.S."/>
            <person name="Solano J."/>
            <person name="Bargiela R."/>
            <person name="Golyshina O.V."/>
            <person name="Manteca A."/>
            <person name="Ramos J.L."/>
            <person name="Gallego J.R."/>
            <person name="Llorente I."/>
            <person name="Martins Dos Santos V.A."/>
            <person name="Jensen O.N."/>
            <person name="Pelaez A.I."/>
            <person name="Sanchez J."/>
            <person name="Ferrer M."/>
        </authorList>
    </citation>
    <scope>NUCLEOTIDE SEQUENCE</scope>
</reference>
<keyword evidence="2" id="KW-0378">Hydrolase</keyword>
<comment type="caution">
    <text evidence="2">The sequence shown here is derived from an EMBL/GenBank/DDBJ whole genome shotgun (WGS) entry which is preliminary data.</text>
</comment>
<dbReference type="SUPFAM" id="SSF53067">
    <property type="entry name" value="Actin-like ATPase domain"/>
    <property type="match status" value="2"/>
</dbReference>
<dbReference type="EC" id="3.6.1.40" evidence="2"/>
<feature type="domain" description="Ppx/GppA phosphatase N-terminal" evidence="1">
    <location>
        <begin position="40"/>
        <end position="322"/>
    </location>
</feature>
<dbReference type="EMBL" id="AUZY01002761">
    <property type="protein sequence ID" value="EQD71510.1"/>
    <property type="molecule type" value="Genomic_DNA"/>
</dbReference>
<gene>
    <name evidence="2" type="ORF">B1B_04416</name>
</gene>
<protein>
    <submittedName>
        <fullName evidence="2">Ppx/GppA phosphatase</fullName>
        <ecNumber evidence="2">3.6.1.40</ecNumber>
    </submittedName>
</protein>
<dbReference type="Gene3D" id="3.30.420.150">
    <property type="entry name" value="Exopolyphosphatase. Domain 2"/>
    <property type="match status" value="1"/>
</dbReference>
<dbReference type="Pfam" id="PF02541">
    <property type="entry name" value="Ppx-GppA"/>
    <property type="match status" value="1"/>
</dbReference>
<evidence type="ECO:0000259" key="1">
    <source>
        <dbReference type="Pfam" id="PF02541"/>
    </source>
</evidence>
<feature type="non-terminal residue" evidence="2">
    <location>
        <position position="364"/>
    </location>
</feature>
<dbReference type="InterPro" id="IPR050273">
    <property type="entry name" value="GppA/Ppx_hydrolase"/>
</dbReference>
<organism evidence="2">
    <name type="scientific">mine drainage metagenome</name>
    <dbReference type="NCBI Taxonomy" id="410659"/>
    <lineage>
        <taxon>unclassified sequences</taxon>
        <taxon>metagenomes</taxon>
        <taxon>ecological metagenomes</taxon>
    </lineage>
</organism>
<dbReference type="CDD" id="cd24052">
    <property type="entry name" value="ASKHA_NBD_HpPPX-GppA-like"/>
    <property type="match status" value="1"/>
</dbReference>
<dbReference type="InterPro" id="IPR043129">
    <property type="entry name" value="ATPase_NBD"/>
</dbReference>
<evidence type="ECO:0000313" key="2">
    <source>
        <dbReference type="EMBL" id="EQD71510.1"/>
    </source>
</evidence>
<dbReference type="AlphaFoldDB" id="T1CQW5"/>
<name>T1CQW5_9ZZZZ</name>
<dbReference type="GO" id="GO:0008894">
    <property type="term" value="F:guanosine-5'-triphosphate,3'-diphosphate diphosphatase activity"/>
    <property type="evidence" value="ECO:0007669"/>
    <property type="project" value="UniProtKB-EC"/>
</dbReference>
<reference evidence="2" key="1">
    <citation type="submission" date="2013-08" db="EMBL/GenBank/DDBJ databases">
        <authorList>
            <person name="Mendez C."/>
            <person name="Richter M."/>
            <person name="Ferrer M."/>
            <person name="Sanchez J."/>
        </authorList>
    </citation>
    <scope>NUCLEOTIDE SEQUENCE</scope>
</reference>
<sequence length="364" mass="38849">MGRTPSATLHRSEIGPGERFSQSIGVIDIGSNTARLVVFDVTPAGAVRPVYEAKEVPRLGAGLAADGRLASEAIARGVAAMERFAGTLEYLGVPKTLAVTTSAVRDAPNAGEFISTVQRTTGILLRILSGSEEARYDYLGVASAWGLSDDLICDLGGGSLQLVQTRAAQIANSVSLPLGVLRVTQRHIDHDPPKDRELEDLRAYVRDTLRTTVDAFGGTGRRLFAIGGTIRSAARAVIALRDYPVRRVHGLPIRAHDLDALLELMVEMPSTKRRAIPGIGSDRSDVIVAGLIIMEEVLRASGAPEIVVTGTGIRDGLALEMIGAPLPADPIELASRSVTAASERFSFALDRGRPWRPRRPTVDL</sequence>
<proteinExistence type="predicted"/>
<dbReference type="PANTHER" id="PTHR30005:SF0">
    <property type="entry name" value="RETROGRADE REGULATION PROTEIN 2"/>
    <property type="match status" value="1"/>
</dbReference>
<dbReference type="Gene3D" id="3.30.420.40">
    <property type="match status" value="1"/>
</dbReference>
<dbReference type="PANTHER" id="PTHR30005">
    <property type="entry name" value="EXOPOLYPHOSPHATASE"/>
    <property type="match status" value="1"/>
</dbReference>